<organism evidence="5 6">
    <name type="scientific">Eschrichtius robustus</name>
    <name type="common">California gray whale</name>
    <name type="synonym">Eschrichtius gibbosus</name>
    <dbReference type="NCBI Taxonomy" id="9764"/>
    <lineage>
        <taxon>Eukaryota</taxon>
        <taxon>Metazoa</taxon>
        <taxon>Chordata</taxon>
        <taxon>Craniata</taxon>
        <taxon>Vertebrata</taxon>
        <taxon>Euteleostomi</taxon>
        <taxon>Mammalia</taxon>
        <taxon>Eutheria</taxon>
        <taxon>Laurasiatheria</taxon>
        <taxon>Artiodactyla</taxon>
        <taxon>Whippomorpha</taxon>
        <taxon>Cetacea</taxon>
        <taxon>Mysticeti</taxon>
        <taxon>Eschrichtiidae</taxon>
        <taxon>Eschrichtius</taxon>
    </lineage>
</organism>
<accession>A0AB34HJJ0</accession>
<dbReference type="EMBL" id="JAIQCJ010001291">
    <property type="protein sequence ID" value="KAJ8791368.1"/>
    <property type="molecule type" value="Genomic_DNA"/>
</dbReference>
<name>A0AB34HJJ0_ESCRO</name>
<evidence type="ECO:0000256" key="4">
    <source>
        <dbReference type="SAM" id="MobiDB-lite"/>
    </source>
</evidence>
<comment type="subcellular location">
    <subcellularLocation>
        <location evidence="1">Membrane</location>
    </subcellularLocation>
</comment>
<keyword evidence="2" id="KW-0812">Transmembrane</keyword>
<dbReference type="InterPro" id="IPR023395">
    <property type="entry name" value="MCP_dom_sf"/>
</dbReference>
<keyword evidence="3" id="KW-0472">Membrane</keyword>
<sequence>MTEEGVLPQFPIKKAGQAVAVPLGSSLSSRDILLDNIDPRARSLEPRTDVLKLGQPSALGRAGPEGLPSLPAARRQGSAASPAPRGPLYPGRRPAAALIARELLRTQGLVGLYRGLGAALLREPTGKASFAHSFTSGCVAGPVTPLEAEYIAGGAA</sequence>
<proteinExistence type="predicted"/>
<dbReference type="GO" id="GO:0016020">
    <property type="term" value="C:membrane"/>
    <property type="evidence" value="ECO:0007669"/>
    <property type="project" value="UniProtKB-SubCell"/>
</dbReference>
<evidence type="ECO:0000256" key="2">
    <source>
        <dbReference type="ARBA" id="ARBA00022692"/>
    </source>
</evidence>
<protein>
    <submittedName>
        <fullName evidence="5">Uncharacterized protein</fullName>
    </submittedName>
</protein>
<feature type="region of interest" description="Disordered" evidence="4">
    <location>
        <begin position="47"/>
        <end position="91"/>
    </location>
</feature>
<evidence type="ECO:0000256" key="1">
    <source>
        <dbReference type="ARBA" id="ARBA00004370"/>
    </source>
</evidence>
<dbReference type="SUPFAM" id="SSF103506">
    <property type="entry name" value="Mitochondrial carrier"/>
    <property type="match status" value="1"/>
</dbReference>
<gene>
    <name evidence="5" type="ORF">J1605_004315</name>
</gene>
<evidence type="ECO:0000313" key="6">
    <source>
        <dbReference type="Proteomes" id="UP001159641"/>
    </source>
</evidence>
<dbReference type="AlphaFoldDB" id="A0AB34HJJ0"/>
<evidence type="ECO:0000256" key="3">
    <source>
        <dbReference type="ARBA" id="ARBA00023136"/>
    </source>
</evidence>
<evidence type="ECO:0000313" key="5">
    <source>
        <dbReference type="EMBL" id="KAJ8791368.1"/>
    </source>
</evidence>
<reference evidence="5 6" key="1">
    <citation type="submission" date="2022-11" db="EMBL/GenBank/DDBJ databases">
        <title>Whole genome sequence of Eschrichtius robustus ER-17-0199.</title>
        <authorList>
            <person name="Bruniche-Olsen A."/>
            <person name="Black A.N."/>
            <person name="Fields C.J."/>
            <person name="Walden K."/>
            <person name="Dewoody J.A."/>
        </authorList>
    </citation>
    <scope>NUCLEOTIDE SEQUENCE [LARGE SCALE GENOMIC DNA]</scope>
    <source>
        <strain evidence="5">ER-17-0199</strain>
        <tissue evidence="5">Blubber</tissue>
    </source>
</reference>
<comment type="caution">
    <text evidence="5">The sequence shown here is derived from an EMBL/GenBank/DDBJ whole genome shotgun (WGS) entry which is preliminary data.</text>
</comment>
<dbReference type="Proteomes" id="UP001159641">
    <property type="component" value="Unassembled WGS sequence"/>
</dbReference>
<keyword evidence="6" id="KW-1185">Reference proteome</keyword>